<name>A0A8X6UNF7_NEPPI</name>
<gene>
    <name evidence="2" type="ORF">NPIL_149051</name>
</gene>
<keyword evidence="3" id="KW-1185">Reference proteome</keyword>
<evidence type="ECO:0000313" key="3">
    <source>
        <dbReference type="Proteomes" id="UP000887013"/>
    </source>
</evidence>
<feature type="transmembrane region" description="Helical" evidence="1">
    <location>
        <begin position="6"/>
        <end position="25"/>
    </location>
</feature>
<dbReference type="AlphaFoldDB" id="A0A8X6UNF7"/>
<comment type="caution">
    <text evidence="2">The sequence shown here is derived from an EMBL/GenBank/DDBJ whole genome shotgun (WGS) entry which is preliminary data.</text>
</comment>
<evidence type="ECO:0000256" key="1">
    <source>
        <dbReference type="SAM" id="Phobius"/>
    </source>
</evidence>
<reference evidence="2" key="1">
    <citation type="submission" date="2020-08" db="EMBL/GenBank/DDBJ databases">
        <title>Multicomponent nature underlies the extraordinary mechanical properties of spider dragline silk.</title>
        <authorList>
            <person name="Kono N."/>
            <person name="Nakamura H."/>
            <person name="Mori M."/>
            <person name="Yoshida Y."/>
            <person name="Ohtoshi R."/>
            <person name="Malay A.D."/>
            <person name="Moran D.A.P."/>
            <person name="Tomita M."/>
            <person name="Numata K."/>
            <person name="Arakawa K."/>
        </authorList>
    </citation>
    <scope>NUCLEOTIDE SEQUENCE</scope>
</reference>
<keyword evidence="1" id="KW-1133">Transmembrane helix</keyword>
<keyword evidence="1" id="KW-0812">Transmembrane</keyword>
<keyword evidence="1" id="KW-0472">Membrane</keyword>
<evidence type="ECO:0000313" key="2">
    <source>
        <dbReference type="EMBL" id="GFU31956.1"/>
    </source>
</evidence>
<organism evidence="2 3">
    <name type="scientific">Nephila pilipes</name>
    <name type="common">Giant wood spider</name>
    <name type="synonym">Nephila maculata</name>
    <dbReference type="NCBI Taxonomy" id="299642"/>
    <lineage>
        <taxon>Eukaryota</taxon>
        <taxon>Metazoa</taxon>
        <taxon>Ecdysozoa</taxon>
        <taxon>Arthropoda</taxon>
        <taxon>Chelicerata</taxon>
        <taxon>Arachnida</taxon>
        <taxon>Araneae</taxon>
        <taxon>Araneomorphae</taxon>
        <taxon>Entelegynae</taxon>
        <taxon>Araneoidea</taxon>
        <taxon>Nephilidae</taxon>
        <taxon>Nephila</taxon>
    </lineage>
</organism>
<dbReference type="EMBL" id="BMAW01033804">
    <property type="protein sequence ID" value="GFU31956.1"/>
    <property type="molecule type" value="Genomic_DNA"/>
</dbReference>
<proteinExistence type="predicted"/>
<accession>A0A8X6UNF7</accession>
<protein>
    <submittedName>
        <fullName evidence="2">Uncharacterized protein</fullName>
    </submittedName>
</protein>
<sequence length="136" mass="15999">MLELGFLWLVANGRFLVFSPLMWIFNLGKSRTDLSQENEKFEESQGCLTLLPNVMRRFKRTRSRILATFSSLSFRLSPWVFHDTLSVPVLLKLLSHMPEAKYPGTTFVTHYQEELEKTIEEKIPRNNYLVVRAQIY</sequence>
<dbReference type="Proteomes" id="UP000887013">
    <property type="component" value="Unassembled WGS sequence"/>
</dbReference>